<keyword evidence="4" id="KW-1003">Cell membrane</keyword>
<dbReference type="AlphaFoldDB" id="C4V3K7"/>
<evidence type="ECO:0000256" key="2">
    <source>
        <dbReference type="ARBA" id="ARBA00006555"/>
    </source>
</evidence>
<evidence type="ECO:0000313" key="14">
    <source>
        <dbReference type="Proteomes" id="UP000005309"/>
    </source>
</evidence>
<dbReference type="InterPro" id="IPR006260">
    <property type="entry name" value="TonB/TolA_C"/>
</dbReference>
<feature type="region of interest" description="Disordered" evidence="10">
    <location>
        <begin position="83"/>
        <end position="156"/>
    </location>
</feature>
<feature type="compositionally biased region" description="Polar residues" evidence="10">
    <location>
        <begin position="85"/>
        <end position="98"/>
    </location>
</feature>
<reference evidence="13 14" key="1">
    <citation type="submission" date="2009-04" db="EMBL/GenBank/DDBJ databases">
        <authorList>
            <person name="Qin X."/>
            <person name="Bachman B."/>
            <person name="Battles P."/>
            <person name="Bell A."/>
            <person name="Bess C."/>
            <person name="Bickham C."/>
            <person name="Chaboub L."/>
            <person name="Chen D."/>
            <person name="Coyle M."/>
            <person name="Deiros D.R."/>
            <person name="Dinh H."/>
            <person name="Forbes L."/>
            <person name="Fowler G."/>
            <person name="Francisco L."/>
            <person name="Fu Q."/>
            <person name="Gubbala S."/>
            <person name="Hale W."/>
            <person name="Han Y."/>
            <person name="Hemphill L."/>
            <person name="Highlander S.K."/>
            <person name="Hirani K."/>
            <person name="Hogues M."/>
            <person name="Jackson L."/>
            <person name="Jakkamsetti A."/>
            <person name="Javaid M."/>
            <person name="Jiang H."/>
            <person name="Korchina V."/>
            <person name="Kovar C."/>
            <person name="Lara F."/>
            <person name="Lee S."/>
            <person name="Mata R."/>
            <person name="Mathew T."/>
            <person name="Moen C."/>
            <person name="Morales K."/>
            <person name="Munidasa M."/>
            <person name="Nazareth L."/>
            <person name="Ngo R."/>
            <person name="Nguyen L."/>
            <person name="Okwuonu G."/>
            <person name="Ongeri F."/>
            <person name="Patil S."/>
            <person name="Petrosino J."/>
            <person name="Pham C."/>
            <person name="Pham P."/>
            <person name="Pu L.-L."/>
            <person name="Puazo M."/>
            <person name="Raj R."/>
            <person name="Reid J."/>
            <person name="Rouhana J."/>
            <person name="Saada N."/>
            <person name="Shang Y."/>
            <person name="Simmons D."/>
            <person name="Thornton R."/>
            <person name="Warren J."/>
            <person name="Weissenberger G."/>
            <person name="Zhang J."/>
            <person name="Zhang L."/>
            <person name="Zhou C."/>
            <person name="Zhu D."/>
            <person name="Muzny D."/>
            <person name="Worley K."/>
            <person name="Gibbs R."/>
        </authorList>
    </citation>
    <scope>NUCLEOTIDE SEQUENCE [LARGE SCALE GENOMIC DNA]</scope>
    <source>
        <strain evidence="13 14">ATCC 43531</strain>
    </source>
</reference>
<name>C4V3K7_9FIRM</name>
<evidence type="ECO:0000259" key="12">
    <source>
        <dbReference type="PROSITE" id="PS52015"/>
    </source>
</evidence>
<feature type="compositionally biased region" description="Low complexity" evidence="10">
    <location>
        <begin position="124"/>
        <end position="134"/>
    </location>
</feature>
<keyword evidence="7" id="KW-0653">Protein transport</keyword>
<keyword evidence="8 11" id="KW-1133">Transmembrane helix</keyword>
<dbReference type="GO" id="GO:0055085">
    <property type="term" value="P:transmembrane transport"/>
    <property type="evidence" value="ECO:0007669"/>
    <property type="project" value="InterPro"/>
</dbReference>
<keyword evidence="3" id="KW-0813">Transport</keyword>
<dbReference type="PANTHER" id="PTHR33446:SF2">
    <property type="entry name" value="PROTEIN TONB"/>
    <property type="match status" value="1"/>
</dbReference>
<dbReference type="eggNOG" id="COG0810">
    <property type="taxonomic scope" value="Bacteria"/>
</dbReference>
<evidence type="ECO:0000256" key="1">
    <source>
        <dbReference type="ARBA" id="ARBA00004383"/>
    </source>
</evidence>
<feature type="transmembrane region" description="Helical" evidence="11">
    <location>
        <begin position="12"/>
        <end position="35"/>
    </location>
</feature>
<dbReference type="OrthoDB" id="1683332at2"/>
<comment type="similarity">
    <text evidence="2">Belongs to the TonB family.</text>
</comment>
<evidence type="ECO:0000256" key="9">
    <source>
        <dbReference type="ARBA" id="ARBA00023136"/>
    </source>
</evidence>
<proteinExistence type="inferred from homology"/>
<evidence type="ECO:0000313" key="13">
    <source>
        <dbReference type="EMBL" id="EEQ48621.1"/>
    </source>
</evidence>
<dbReference type="Gene3D" id="3.30.1150.10">
    <property type="match status" value="1"/>
</dbReference>
<dbReference type="GO" id="GO:0098797">
    <property type="term" value="C:plasma membrane protein complex"/>
    <property type="evidence" value="ECO:0007669"/>
    <property type="project" value="TreeGrafter"/>
</dbReference>
<keyword evidence="6 11" id="KW-0812">Transmembrane</keyword>
<dbReference type="Proteomes" id="UP000005309">
    <property type="component" value="Unassembled WGS sequence"/>
</dbReference>
<dbReference type="PANTHER" id="PTHR33446">
    <property type="entry name" value="PROTEIN TONB-RELATED"/>
    <property type="match status" value="1"/>
</dbReference>
<keyword evidence="9 11" id="KW-0472">Membrane</keyword>
<gene>
    <name evidence="13" type="ORF">HMPREF0908_1101</name>
</gene>
<sequence length="239" mass="23876">MDTVMEEKRGTYTALSLSLALHVILLLAAGALGLFSIAAPQDAGTPVEVTLYDAGPAAADAGDAAPAAAVSAVSDVVIADKTLPPETTQETAAQTNPTAALRTDGTAASGSSAPTGNSNGKGDAAGTTNGSAAGTAGGGETNGTSAPPAPPAERVAASLRAEAKPEYPPELIEDDIEGSVSVKILVAADGSVESVQLTSSSGYTAMDRAAIAAGYRFQFNPGDNGRRGVFPWTFHFRLT</sequence>
<dbReference type="SUPFAM" id="SSF74653">
    <property type="entry name" value="TolA/TonB C-terminal domain"/>
    <property type="match status" value="1"/>
</dbReference>
<dbReference type="Pfam" id="PF03544">
    <property type="entry name" value="TonB_C"/>
    <property type="match status" value="1"/>
</dbReference>
<evidence type="ECO:0000256" key="8">
    <source>
        <dbReference type="ARBA" id="ARBA00022989"/>
    </source>
</evidence>
<dbReference type="InterPro" id="IPR037682">
    <property type="entry name" value="TonB_C"/>
</dbReference>
<dbReference type="GO" id="GO:0031992">
    <property type="term" value="F:energy transducer activity"/>
    <property type="evidence" value="ECO:0007669"/>
    <property type="project" value="TreeGrafter"/>
</dbReference>
<protein>
    <submittedName>
        <fullName evidence="13">TonB-dependent receptor</fullName>
    </submittedName>
</protein>
<dbReference type="STRING" id="638302.HMPREF0908_1101"/>
<evidence type="ECO:0000256" key="7">
    <source>
        <dbReference type="ARBA" id="ARBA00022927"/>
    </source>
</evidence>
<evidence type="ECO:0000256" key="3">
    <source>
        <dbReference type="ARBA" id="ARBA00022448"/>
    </source>
</evidence>
<keyword evidence="5" id="KW-0997">Cell inner membrane</keyword>
<feature type="domain" description="TonB C-terminal" evidence="12">
    <location>
        <begin position="152"/>
        <end position="239"/>
    </location>
</feature>
<evidence type="ECO:0000256" key="4">
    <source>
        <dbReference type="ARBA" id="ARBA00022475"/>
    </source>
</evidence>
<accession>C4V3K7</accession>
<organism evidence="13 14">
    <name type="scientific">Selenomonas flueggei ATCC 43531</name>
    <dbReference type="NCBI Taxonomy" id="638302"/>
    <lineage>
        <taxon>Bacteria</taxon>
        <taxon>Bacillati</taxon>
        <taxon>Bacillota</taxon>
        <taxon>Negativicutes</taxon>
        <taxon>Selenomonadales</taxon>
        <taxon>Selenomonadaceae</taxon>
        <taxon>Selenomonas</taxon>
    </lineage>
</organism>
<evidence type="ECO:0000256" key="6">
    <source>
        <dbReference type="ARBA" id="ARBA00022692"/>
    </source>
</evidence>
<feature type="compositionally biased region" description="Polar residues" evidence="10">
    <location>
        <begin position="106"/>
        <end position="120"/>
    </location>
</feature>
<evidence type="ECO:0000256" key="10">
    <source>
        <dbReference type="SAM" id="MobiDB-lite"/>
    </source>
</evidence>
<dbReference type="InterPro" id="IPR051045">
    <property type="entry name" value="TonB-dependent_transducer"/>
</dbReference>
<dbReference type="HOGENOM" id="CLU_085681_1_1_9"/>
<keyword evidence="13" id="KW-0675">Receptor</keyword>
<comment type="caution">
    <text evidence="13">The sequence shown here is derived from an EMBL/GenBank/DDBJ whole genome shotgun (WGS) entry which is preliminary data.</text>
</comment>
<comment type="subcellular location">
    <subcellularLocation>
        <location evidence="1">Cell inner membrane</location>
        <topology evidence="1">Single-pass membrane protein</topology>
        <orientation evidence="1">Periplasmic side</orientation>
    </subcellularLocation>
</comment>
<dbReference type="PROSITE" id="PS52015">
    <property type="entry name" value="TONB_CTD"/>
    <property type="match status" value="1"/>
</dbReference>
<keyword evidence="14" id="KW-1185">Reference proteome</keyword>
<dbReference type="RefSeq" id="WP_006689835.1">
    <property type="nucleotide sequence ID" value="NZ_GG694006.1"/>
</dbReference>
<evidence type="ECO:0000256" key="11">
    <source>
        <dbReference type="SAM" id="Phobius"/>
    </source>
</evidence>
<dbReference type="EMBL" id="ACLA01000014">
    <property type="protein sequence ID" value="EEQ48621.1"/>
    <property type="molecule type" value="Genomic_DNA"/>
</dbReference>
<dbReference type="NCBIfam" id="TIGR01352">
    <property type="entry name" value="tonB_Cterm"/>
    <property type="match status" value="1"/>
</dbReference>
<dbReference type="GO" id="GO:0015031">
    <property type="term" value="P:protein transport"/>
    <property type="evidence" value="ECO:0007669"/>
    <property type="project" value="UniProtKB-KW"/>
</dbReference>
<evidence type="ECO:0000256" key="5">
    <source>
        <dbReference type="ARBA" id="ARBA00022519"/>
    </source>
</evidence>